<dbReference type="KEGG" id="obg:Verru16b_01955"/>
<dbReference type="EMBL" id="CP016094">
    <property type="protein sequence ID" value="AOS44886.1"/>
    <property type="molecule type" value="Genomic_DNA"/>
</dbReference>
<protein>
    <recommendedName>
        <fullName evidence="3">DUF721 domain-containing protein</fullName>
    </recommendedName>
</protein>
<dbReference type="PANTHER" id="PTHR36456:SF1">
    <property type="entry name" value="UPF0232 PROTEIN SCO3875"/>
    <property type="match status" value="1"/>
</dbReference>
<proteinExistence type="predicted"/>
<dbReference type="OrthoDB" id="194958at2"/>
<sequence>MPEPEPKEFSRAIENMIAGFRALPEDPGRSRRRPTVDLASLVDELLIKYRISHDSIEHSIRDKWAELVGTGNAGYSHPLAVERNLLVVLVSHSVVRNELFMHREAIVEKLRKLPGCDHIKGLALRAN</sequence>
<name>A0A1D8AVK0_9BACT</name>
<evidence type="ECO:0000313" key="2">
    <source>
        <dbReference type="Proteomes" id="UP000095228"/>
    </source>
</evidence>
<organism evidence="1 2">
    <name type="scientific">Lacunisphaera limnophila</name>
    <dbReference type="NCBI Taxonomy" id="1838286"/>
    <lineage>
        <taxon>Bacteria</taxon>
        <taxon>Pseudomonadati</taxon>
        <taxon>Verrucomicrobiota</taxon>
        <taxon>Opitutia</taxon>
        <taxon>Opitutales</taxon>
        <taxon>Opitutaceae</taxon>
        <taxon>Lacunisphaera</taxon>
    </lineage>
</organism>
<dbReference type="Pfam" id="PF05258">
    <property type="entry name" value="DciA"/>
    <property type="match status" value="1"/>
</dbReference>
<dbReference type="AlphaFoldDB" id="A0A1D8AVK0"/>
<evidence type="ECO:0008006" key="3">
    <source>
        <dbReference type="Google" id="ProtNLM"/>
    </source>
</evidence>
<reference evidence="1 2" key="1">
    <citation type="submission" date="2016-06" db="EMBL/GenBank/DDBJ databases">
        <title>Three novel species with peptidoglycan cell walls form the new genus Lacunisphaera gen. nov. in the family Opitutaceae of the verrucomicrobial subdivision 4.</title>
        <authorList>
            <person name="Rast P."/>
            <person name="Gloeckner I."/>
            <person name="Jogler M."/>
            <person name="Boedeker C."/>
            <person name="Jeske O."/>
            <person name="Wiegand S."/>
            <person name="Reinhardt R."/>
            <person name="Schumann P."/>
            <person name="Rohde M."/>
            <person name="Spring S."/>
            <person name="Gloeckner F.O."/>
            <person name="Jogler C."/>
        </authorList>
    </citation>
    <scope>NUCLEOTIDE SEQUENCE [LARGE SCALE GENOMIC DNA]</scope>
    <source>
        <strain evidence="1 2">IG16b</strain>
    </source>
</reference>
<gene>
    <name evidence="1" type="ORF">Verru16b_01955</name>
</gene>
<accession>A0A1D8AVK0</accession>
<dbReference type="STRING" id="1838286.Verru16b_01955"/>
<dbReference type="RefSeq" id="WP_069962094.1">
    <property type="nucleotide sequence ID" value="NZ_CP016094.1"/>
</dbReference>
<dbReference type="PANTHER" id="PTHR36456">
    <property type="entry name" value="UPF0232 PROTEIN SCO3875"/>
    <property type="match status" value="1"/>
</dbReference>
<keyword evidence="2" id="KW-1185">Reference proteome</keyword>
<dbReference type="Proteomes" id="UP000095228">
    <property type="component" value="Chromosome"/>
</dbReference>
<dbReference type="InterPro" id="IPR007922">
    <property type="entry name" value="DciA-like"/>
</dbReference>
<evidence type="ECO:0000313" key="1">
    <source>
        <dbReference type="EMBL" id="AOS44886.1"/>
    </source>
</evidence>